<evidence type="ECO:0000313" key="1">
    <source>
        <dbReference type="EMBL" id="GAV70658.1"/>
    </source>
</evidence>
<protein>
    <submittedName>
        <fullName evidence="1">Zf-RVT domain-containing protein</fullName>
    </submittedName>
</protein>
<accession>A0A1Q3BRT9</accession>
<comment type="caution">
    <text evidence="1">The sequence shown here is derived from an EMBL/GenBank/DDBJ whole genome shotgun (WGS) entry which is preliminary data.</text>
</comment>
<sequence length="220" mass="25782">VCKPKEEGGLGLRRAAECNKATMMKVIWDILTNKHSLWVIWCNAEILKGRSIWHIEPKQALSVIWKRLLSLRALVSANLVYTIGRNSSWSIWYDPWFQNNPLFAMLGDIAIYDSRLQDTSLSEVLQDSTWNWPTHVCLCPFGCGQQETLDHLFFDCAYTKSVWSKVMELNNCPPLVCWKWDTMATWTLGHSFGSHFHRWMRRAGLSTAIYHYWRERNNRI</sequence>
<name>A0A1Q3BRT9_CEPFO</name>
<reference evidence="2" key="1">
    <citation type="submission" date="2016-04" db="EMBL/GenBank/DDBJ databases">
        <title>Cephalotus genome sequencing.</title>
        <authorList>
            <person name="Fukushima K."/>
            <person name="Hasebe M."/>
            <person name="Fang X."/>
        </authorList>
    </citation>
    <scope>NUCLEOTIDE SEQUENCE [LARGE SCALE GENOMIC DNA]</scope>
    <source>
        <strain evidence="2">cv. St1</strain>
    </source>
</reference>
<feature type="non-terminal residue" evidence="1">
    <location>
        <position position="220"/>
    </location>
</feature>
<organism evidence="1 2">
    <name type="scientific">Cephalotus follicularis</name>
    <name type="common">Albany pitcher plant</name>
    <dbReference type="NCBI Taxonomy" id="3775"/>
    <lineage>
        <taxon>Eukaryota</taxon>
        <taxon>Viridiplantae</taxon>
        <taxon>Streptophyta</taxon>
        <taxon>Embryophyta</taxon>
        <taxon>Tracheophyta</taxon>
        <taxon>Spermatophyta</taxon>
        <taxon>Magnoliopsida</taxon>
        <taxon>eudicotyledons</taxon>
        <taxon>Gunneridae</taxon>
        <taxon>Pentapetalae</taxon>
        <taxon>rosids</taxon>
        <taxon>fabids</taxon>
        <taxon>Oxalidales</taxon>
        <taxon>Cephalotaceae</taxon>
        <taxon>Cephalotus</taxon>
    </lineage>
</organism>
<dbReference type="AlphaFoldDB" id="A0A1Q3BRT9"/>
<dbReference type="OrthoDB" id="1436389at2759"/>
<dbReference type="InParanoid" id="A0A1Q3BRT9"/>
<keyword evidence="2" id="KW-1185">Reference proteome</keyword>
<dbReference type="Proteomes" id="UP000187406">
    <property type="component" value="Unassembled WGS sequence"/>
</dbReference>
<evidence type="ECO:0000313" key="2">
    <source>
        <dbReference type="Proteomes" id="UP000187406"/>
    </source>
</evidence>
<feature type="non-terminal residue" evidence="1">
    <location>
        <position position="1"/>
    </location>
</feature>
<dbReference type="PANTHER" id="PTHR33116:SF78">
    <property type="entry name" value="OS12G0587133 PROTEIN"/>
    <property type="match status" value="1"/>
</dbReference>
<gene>
    <name evidence="1" type="ORF">CFOL_v3_14156</name>
</gene>
<proteinExistence type="predicted"/>
<dbReference type="EMBL" id="BDDD01000831">
    <property type="protein sequence ID" value="GAV70658.1"/>
    <property type="molecule type" value="Genomic_DNA"/>
</dbReference>
<dbReference type="PANTHER" id="PTHR33116">
    <property type="entry name" value="REVERSE TRANSCRIPTASE ZINC-BINDING DOMAIN-CONTAINING PROTEIN-RELATED-RELATED"/>
    <property type="match status" value="1"/>
</dbReference>